<dbReference type="Proteomes" id="UP000054270">
    <property type="component" value="Unassembled WGS sequence"/>
</dbReference>
<organism evidence="2 3">
    <name type="scientific">Hypholoma sublateritium (strain FD-334 SS-4)</name>
    <dbReference type="NCBI Taxonomy" id="945553"/>
    <lineage>
        <taxon>Eukaryota</taxon>
        <taxon>Fungi</taxon>
        <taxon>Dikarya</taxon>
        <taxon>Basidiomycota</taxon>
        <taxon>Agaricomycotina</taxon>
        <taxon>Agaricomycetes</taxon>
        <taxon>Agaricomycetidae</taxon>
        <taxon>Agaricales</taxon>
        <taxon>Agaricineae</taxon>
        <taxon>Strophariaceae</taxon>
        <taxon>Hypholoma</taxon>
    </lineage>
</organism>
<evidence type="ECO:0000256" key="1">
    <source>
        <dbReference type="SAM" id="MobiDB-lite"/>
    </source>
</evidence>
<dbReference type="OrthoDB" id="2984131at2759"/>
<dbReference type="Gene3D" id="3.80.10.10">
    <property type="entry name" value="Ribonuclease Inhibitor"/>
    <property type="match status" value="1"/>
</dbReference>
<evidence type="ECO:0000313" key="3">
    <source>
        <dbReference type="Proteomes" id="UP000054270"/>
    </source>
</evidence>
<dbReference type="InterPro" id="IPR032675">
    <property type="entry name" value="LRR_dom_sf"/>
</dbReference>
<dbReference type="OMA" id="TEDVWIA"/>
<accession>A0A0D2PW97</accession>
<evidence type="ECO:0000313" key="2">
    <source>
        <dbReference type="EMBL" id="KJA23745.1"/>
    </source>
</evidence>
<sequence>MANVQLNSDVYAHFLSFVDSPSDLLAVGLANRELLALAEPELVYRSIRCKLGNNAVWEHLISYPTHATRVRRLELMPDIPSSSEPLDNQEQIPEGLDAGRFPTEGTISRESTVHSETMLIRAIRNMSNLQDFTWNRWAPVINKGDEEFGETGNHYTEDVWIALRNSTGLRKLKVVDYGSAHHSFIDARSIFSSSIFTLRRLTHLDLKMYYTPQNPNDGENDDDPDMELRPPRVKLERLRDMLGYCPDLESLTLSIFDWDFYWQSDGNPYTDASLVIAGLHLSNLHTLTLRDVTVRADIMVNFLNTHPKLRNISAFLSLSQSDLPETPFNLKTCDFLQQGILPNIESLNLPARDLRQILKAIRRPSPLHTLRVVQTQDWYVAEELDRDEHYVSSLEDVWGTTIEGLEPGAGPNLRNLLIDLPNLRELTVEGLNSITQLNQLISLTPHLEVITFRGRQTIPTHYSFRADFLPLLSRWPRLTKFDASFLWPMGYDVMSDEIHSIANLIASVCPMLQDIRWVDGGMARITKAENGQSRVELSPTS</sequence>
<feature type="region of interest" description="Disordered" evidence="1">
    <location>
        <begin position="81"/>
        <end position="104"/>
    </location>
</feature>
<gene>
    <name evidence="2" type="ORF">HYPSUDRAFT_137318</name>
</gene>
<evidence type="ECO:0008006" key="4">
    <source>
        <dbReference type="Google" id="ProtNLM"/>
    </source>
</evidence>
<name>A0A0D2PW97_HYPSF</name>
<dbReference type="STRING" id="945553.A0A0D2PW97"/>
<reference evidence="3" key="1">
    <citation type="submission" date="2014-04" db="EMBL/GenBank/DDBJ databases">
        <title>Evolutionary Origins and Diversification of the Mycorrhizal Mutualists.</title>
        <authorList>
            <consortium name="DOE Joint Genome Institute"/>
            <consortium name="Mycorrhizal Genomics Consortium"/>
            <person name="Kohler A."/>
            <person name="Kuo A."/>
            <person name="Nagy L.G."/>
            <person name="Floudas D."/>
            <person name="Copeland A."/>
            <person name="Barry K.W."/>
            <person name="Cichocki N."/>
            <person name="Veneault-Fourrey C."/>
            <person name="LaButti K."/>
            <person name="Lindquist E.A."/>
            <person name="Lipzen A."/>
            <person name="Lundell T."/>
            <person name="Morin E."/>
            <person name="Murat C."/>
            <person name="Riley R."/>
            <person name="Ohm R."/>
            <person name="Sun H."/>
            <person name="Tunlid A."/>
            <person name="Henrissat B."/>
            <person name="Grigoriev I.V."/>
            <person name="Hibbett D.S."/>
            <person name="Martin F."/>
        </authorList>
    </citation>
    <scope>NUCLEOTIDE SEQUENCE [LARGE SCALE GENOMIC DNA]</scope>
    <source>
        <strain evidence="3">FD-334 SS-4</strain>
    </source>
</reference>
<keyword evidence="3" id="KW-1185">Reference proteome</keyword>
<proteinExistence type="predicted"/>
<dbReference type="AlphaFoldDB" id="A0A0D2PW97"/>
<dbReference type="EMBL" id="KN817541">
    <property type="protein sequence ID" value="KJA23745.1"/>
    <property type="molecule type" value="Genomic_DNA"/>
</dbReference>
<protein>
    <recommendedName>
        <fullName evidence="4">F-box domain-containing protein</fullName>
    </recommendedName>
</protein>
<dbReference type="SUPFAM" id="SSF52047">
    <property type="entry name" value="RNI-like"/>
    <property type="match status" value="1"/>
</dbReference>
<feature type="compositionally biased region" description="Polar residues" evidence="1">
    <location>
        <begin position="81"/>
        <end position="91"/>
    </location>
</feature>